<proteinExistence type="predicted"/>
<evidence type="ECO:0000313" key="1">
    <source>
        <dbReference type="EMBL" id="NEC21162.1"/>
    </source>
</evidence>
<gene>
    <name evidence="1" type="ORF">G3I50_23380</name>
</gene>
<protein>
    <submittedName>
        <fullName evidence="1">AAA family ATPase</fullName>
    </submittedName>
</protein>
<dbReference type="EMBL" id="JAAGMP010001046">
    <property type="protein sequence ID" value="NEC21162.1"/>
    <property type="molecule type" value="Genomic_DNA"/>
</dbReference>
<organism evidence="1 2">
    <name type="scientific">Streptomyces parvus</name>
    <dbReference type="NCBI Taxonomy" id="66428"/>
    <lineage>
        <taxon>Bacteria</taxon>
        <taxon>Bacillati</taxon>
        <taxon>Actinomycetota</taxon>
        <taxon>Actinomycetes</taxon>
        <taxon>Kitasatosporales</taxon>
        <taxon>Streptomycetaceae</taxon>
        <taxon>Streptomyces</taxon>
    </lineage>
</organism>
<dbReference type="AlphaFoldDB" id="A0A7K3S2K0"/>
<reference evidence="1 2" key="1">
    <citation type="submission" date="2020-01" db="EMBL/GenBank/DDBJ databases">
        <title>Insect and environment-associated Actinomycetes.</title>
        <authorList>
            <person name="Currrie C."/>
            <person name="Chevrette M."/>
            <person name="Carlson C."/>
            <person name="Stubbendieck R."/>
            <person name="Wendt-Pienkowski E."/>
        </authorList>
    </citation>
    <scope>NUCLEOTIDE SEQUENCE [LARGE SCALE GENOMIC DNA]</scope>
    <source>
        <strain evidence="1 2">SID7590</strain>
    </source>
</reference>
<dbReference type="Proteomes" id="UP000469670">
    <property type="component" value="Unassembled WGS sequence"/>
</dbReference>
<name>A0A7K3S2K0_9ACTN</name>
<evidence type="ECO:0000313" key="2">
    <source>
        <dbReference type="Proteomes" id="UP000469670"/>
    </source>
</evidence>
<dbReference type="RefSeq" id="WP_164205291.1">
    <property type="nucleotide sequence ID" value="NZ_JAAGMP010001046.1"/>
</dbReference>
<comment type="caution">
    <text evidence="1">The sequence shown here is derived from an EMBL/GenBank/DDBJ whole genome shotgun (WGS) entry which is preliminary data.</text>
</comment>
<sequence length="272" mass="29806">MYSLAQSVLIKGAAGEPLPSPFQGLASHEVEFRRGEFSLVAAGPGTGKSLFALNLALFGNVPVLYFSADSNAATQLTRATSILTGDNIRDVKRKLLSEHFDEYMGYLNKRWWIRLDYDARPGLNDVELKLRAYFEVFGMFPHLIVVDNITNVQGDVPAGSAETFTFGLEAMCEYLSDMARVTGAHVLSLHHVTGEYSDGLSPIPLSGVKGKIGRVPNLILTIHKEVDEMGGTVLHISDVKNREGFADPSGLTFSSYEFNSTNMRLTDIVNTL</sequence>
<dbReference type="Gene3D" id="3.40.50.300">
    <property type="entry name" value="P-loop containing nucleotide triphosphate hydrolases"/>
    <property type="match status" value="1"/>
</dbReference>
<dbReference type="Pfam" id="PF13481">
    <property type="entry name" value="AAA_25"/>
    <property type="match status" value="1"/>
</dbReference>
<dbReference type="SUPFAM" id="SSF52540">
    <property type="entry name" value="P-loop containing nucleoside triphosphate hydrolases"/>
    <property type="match status" value="1"/>
</dbReference>
<accession>A0A7K3S2K0</accession>
<dbReference type="InterPro" id="IPR027417">
    <property type="entry name" value="P-loop_NTPase"/>
</dbReference>